<dbReference type="Proteomes" id="UP000184501">
    <property type="component" value="Unassembled WGS sequence"/>
</dbReference>
<proteinExistence type="predicted"/>
<dbReference type="PANTHER" id="PTHR15020:SF50">
    <property type="entry name" value="UPF0659 PROTEIN YMR090W"/>
    <property type="match status" value="1"/>
</dbReference>
<evidence type="ECO:0000259" key="1">
    <source>
        <dbReference type="Pfam" id="PF13460"/>
    </source>
</evidence>
<dbReference type="RefSeq" id="WP_073479786.1">
    <property type="nucleotide sequence ID" value="NZ_FQVN01000001.1"/>
</dbReference>
<evidence type="ECO:0000313" key="3">
    <source>
        <dbReference type="Proteomes" id="UP000184501"/>
    </source>
</evidence>
<gene>
    <name evidence="2" type="ORF">SAMN05444320_101666</name>
</gene>
<evidence type="ECO:0000313" key="2">
    <source>
        <dbReference type="EMBL" id="SHE64809.1"/>
    </source>
</evidence>
<dbReference type="Pfam" id="PF13460">
    <property type="entry name" value="NAD_binding_10"/>
    <property type="match status" value="1"/>
</dbReference>
<reference evidence="2 3" key="1">
    <citation type="submission" date="2016-11" db="EMBL/GenBank/DDBJ databases">
        <authorList>
            <person name="Jaros S."/>
            <person name="Januszkiewicz K."/>
            <person name="Wedrychowicz H."/>
        </authorList>
    </citation>
    <scope>NUCLEOTIDE SEQUENCE [LARGE SCALE GENOMIC DNA]</scope>
    <source>
        <strain evidence="2 3">DSM 44523</strain>
    </source>
</reference>
<dbReference type="PANTHER" id="PTHR15020">
    <property type="entry name" value="FLAVIN REDUCTASE-RELATED"/>
    <property type="match status" value="1"/>
</dbReference>
<dbReference type="SUPFAM" id="SSF51735">
    <property type="entry name" value="NAD(P)-binding Rossmann-fold domains"/>
    <property type="match status" value="1"/>
</dbReference>
<feature type="domain" description="NAD(P)-binding" evidence="1">
    <location>
        <begin position="7"/>
        <end position="193"/>
    </location>
</feature>
<dbReference type="Gene3D" id="3.40.50.720">
    <property type="entry name" value="NAD(P)-binding Rossmann-like Domain"/>
    <property type="match status" value="1"/>
</dbReference>
<dbReference type="EMBL" id="FQVN01000001">
    <property type="protein sequence ID" value="SHE64809.1"/>
    <property type="molecule type" value="Genomic_DNA"/>
</dbReference>
<dbReference type="InterPro" id="IPR016040">
    <property type="entry name" value="NAD(P)-bd_dom"/>
</dbReference>
<name>A0A1M4V782_STRHI</name>
<dbReference type="STRING" id="2017.SAMN05444320_101666"/>
<sequence>MRVVIAGGHGKIALRLERLLAERGDVAVGMVRDPDQAGDLHAAGADAVVCDLEAASVNEVAAHLAGADAVVFAAGAGPGSGAARKDTVDRAAAVLVADACHVAEVRRYLLVSAMGLDRAERPGVDEVFAAYLRAKAAAEEDLRGRDLDWTVLRPGRLTDEPGTGRVRLGASVPPGEVTRDDVASVLVALLDEPRSAQLTLELVGGDVPVGEAVSAALT</sequence>
<dbReference type="InterPro" id="IPR036291">
    <property type="entry name" value="NAD(P)-bd_dom_sf"/>
</dbReference>
<keyword evidence="3" id="KW-1185">Reference proteome</keyword>
<dbReference type="OrthoDB" id="4248066at2"/>
<organism evidence="2 3">
    <name type="scientific">Streptoalloteichus hindustanus</name>
    <dbReference type="NCBI Taxonomy" id="2017"/>
    <lineage>
        <taxon>Bacteria</taxon>
        <taxon>Bacillati</taxon>
        <taxon>Actinomycetota</taxon>
        <taxon>Actinomycetes</taxon>
        <taxon>Pseudonocardiales</taxon>
        <taxon>Pseudonocardiaceae</taxon>
        <taxon>Streptoalloteichus</taxon>
    </lineage>
</organism>
<accession>A0A1M4V782</accession>
<protein>
    <submittedName>
        <fullName evidence="2">Nucleoside-diphosphate-sugar epimerase</fullName>
    </submittedName>
</protein>
<dbReference type="AlphaFoldDB" id="A0A1M4V782"/>